<reference evidence="7 9" key="1">
    <citation type="submission" date="2014-03" db="EMBL/GenBank/DDBJ databases">
        <title>Genome sequence of Sphingobium yanoikuyae B1.</title>
        <authorList>
            <person name="Gan H.M."/>
            <person name="Gan H.Y."/>
            <person name="Savka M.A."/>
        </authorList>
    </citation>
    <scope>NUCLEOTIDE SEQUENCE [LARGE SCALE GENOMIC DNA]</scope>
    <source>
        <strain evidence="7 9">B1</strain>
    </source>
</reference>
<evidence type="ECO:0000256" key="4">
    <source>
        <dbReference type="PROSITE-ProRule" id="PRU00335"/>
    </source>
</evidence>
<dbReference type="eggNOG" id="COG1309">
    <property type="taxonomic scope" value="Bacteria"/>
</dbReference>
<dbReference type="Gene3D" id="1.10.357.10">
    <property type="entry name" value="Tetracycline Repressor, domain 2"/>
    <property type="match status" value="1"/>
</dbReference>
<dbReference type="Proteomes" id="UP000028534">
    <property type="component" value="Unassembled WGS sequence"/>
</dbReference>
<dbReference type="Pfam" id="PF14246">
    <property type="entry name" value="TetR_C_7"/>
    <property type="match status" value="1"/>
</dbReference>
<dbReference type="EMBL" id="CP047218">
    <property type="protein sequence ID" value="QHD69507.1"/>
    <property type="molecule type" value="Genomic_DNA"/>
</dbReference>
<evidence type="ECO:0000313" key="9">
    <source>
        <dbReference type="Proteomes" id="UP000028534"/>
    </source>
</evidence>
<dbReference type="RefSeq" id="WP_155276492.1">
    <property type="nucleotide sequence ID" value="NZ_CP047218.1"/>
</dbReference>
<gene>
    <name evidence="7" type="ORF">CP98_04437</name>
    <name evidence="8" type="ORF">GS397_22295</name>
</gene>
<keyword evidence="2 4" id="KW-0238">DNA-binding</keyword>
<dbReference type="InterPro" id="IPR036271">
    <property type="entry name" value="Tet_transcr_reg_TetR-rel_C_sf"/>
</dbReference>
<keyword evidence="1" id="KW-0805">Transcription regulation</keyword>
<accession>A0A084EBN7</accession>
<dbReference type="InterPro" id="IPR009057">
    <property type="entry name" value="Homeodomain-like_sf"/>
</dbReference>
<dbReference type="AlphaFoldDB" id="A0A084EBN7"/>
<feature type="domain" description="HTH tetR-type" evidence="6">
    <location>
        <begin position="29"/>
        <end position="89"/>
    </location>
</feature>
<evidence type="ECO:0000313" key="7">
    <source>
        <dbReference type="EMBL" id="KEZ15379.1"/>
    </source>
</evidence>
<dbReference type="PANTHER" id="PTHR30055">
    <property type="entry name" value="HTH-TYPE TRANSCRIPTIONAL REGULATOR RUTR"/>
    <property type="match status" value="1"/>
</dbReference>
<evidence type="ECO:0000313" key="8">
    <source>
        <dbReference type="EMBL" id="QHD69507.1"/>
    </source>
</evidence>
<organism evidence="7 9">
    <name type="scientific">Sphingobium yanoikuyae</name>
    <name type="common">Sphingomonas yanoikuyae</name>
    <dbReference type="NCBI Taxonomy" id="13690"/>
    <lineage>
        <taxon>Bacteria</taxon>
        <taxon>Pseudomonadati</taxon>
        <taxon>Pseudomonadota</taxon>
        <taxon>Alphaproteobacteria</taxon>
        <taxon>Sphingomonadales</taxon>
        <taxon>Sphingomonadaceae</taxon>
        <taxon>Sphingobium</taxon>
    </lineage>
</organism>
<reference evidence="8 10" key="2">
    <citation type="submission" date="2019-12" db="EMBL/GenBank/DDBJ databases">
        <title>Functional and genomic insights into the Sphingobium yanoikuyae YC-JY1, a bacterium efficiently degrading bisphenol A.</title>
        <authorList>
            <person name="Jia Y."/>
            <person name="Li X."/>
            <person name="Wang J."/>
            <person name="Eltoukhy A."/>
            <person name="Lamraoui I."/>
            <person name="Yan Y."/>
        </authorList>
    </citation>
    <scope>NUCLEOTIDE SEQUENCE [LARGE SCALE GENOMIC DNA]</scope>
    <source>
        <strain evidence="8 10">YC-JY1</strain>
    </source>
</reference>
<feature type="region of interest" description="Disordered" evidence="5">
    <location>
        <begin position="1"/>
        <end position="26"/>
    </location>
</feature>
<dbReference type="Pfam" id="PF00440">
    <property type="entry name" value="TetR_N"/>
    <property type="match status" value="1"/>
</dbReference>
<dbReference type="PRINTS" id="PR00455">
    <property type="entry name" value="HTHTETR"/>
</dbReference>
<evidence type="ECO:0000313" key="10">
    <source>
        <dbReference type="Proteomes" id="UP000464086"/>
    </source>
</evidence>
<dbReference type="Proteomes" id="UP000464086">
    <property type="component" value="Chromosome"/>
</dbReference>
<dbReference type="SUPFAM" id="SSF48498">
    <property type="entry name" value="Tetracyclin repressor-like, C-terminal domain"/>
    <property type="match status" value="1"/>
</dbReference>
<dbReference type="InterPro" id="IPR050109">
    <property type="entry name" value="HTH-type_TetR-like_transc_reg"/>
</dbReference>
<protein>
    <submittedName>
        <fullName evidence="7">TetR family transcriptional regulator</fullName>
    </submittedName>
</protein>
<dbReference type="PROSITE" id="PS50977">
    <property type="entry name" value="HTH_TETR_2"/>
    <property type="match status" value="1"/>
</dbReference>
<dbReference type="SUPFAM" id="SSF46689">
    <property type="entry name" value="Homeodomain-like"/>
    <property type="match status" value="1"/>
</dbReference>
<dbReference type="PANTHER" id="PTHR30055:SF234">
    <property type="entry name" value="HTH-TYPE TRANSCRIPTIONAL REGULATOR BETI"/>
    <property type="match status" value="1"/>
</dbReference>
<keyword evidence="3" id="KW-0804">Transcription</keyword>
<dbReference type="InterPro" id="IPR001647">
    <property type="entry name" value="HTH_TetR"/>
</dbReference>
<dbReference type="InterPro" id="IPR039536">
    <property type="entry name" value="TetR_C_Proteobacteria"/>
</dbReference>
<evidence type="ECO:0000259" key="6">
    <source>
        <dbReference type="PROSITE" id="PS50977"/>
    </source>
</evidence>
<dbReference type="PATRIC" id="fig|13690.10.peg.4569"/>
<dbReference type="GO" id="GO:0000976">
    <property type="term" value="F:transcription cis-regulatory region binding"/>
    <property type="evidence" value="ECO:0007669"/>
    <property type="project" value="TreeGrafter"/>
</dbReference>
<dbReference type="EMBL" id="JGVR01000041">
    <property type="protein sequence ID" value="KEZ15379.1"/>
    <property type="molecule type" value="Genomic_DNA"/>
</dbReference>
<evidence type="ECO:0000256" key="3">
    <source>
        <dbReference type="ARBA" id="ARBA00023163"/>
    </source>
</evidence>
<feature type="DNA-binding region" description="H-T-H motif" evidence="4">
    <location>
        <begin position="52"/>
        <end position="71"/>
    </location>
</feature>
<dbReference type="GO" id="GO:0003700">
    <property type="term" value="F:DNA-binding transcription factor activity"/>
    <property type="evidence" value="ECO:0007669"/>
    <property type="project" value="TreeGrafter"/>
</dbReference>
<evidence type="ECO:0000256" key="1">
    <source>
        <dbReference type="ARBA" id="ARBA00023015"/>
    </source>
</evidence>
<name>A0A084EBN7_SPHYA</name>
<evidence type="ECO:0000256" key="2">
    <source>
        <dbReference type="ARBA" id="ARBA00023125"/>
    </source>
</evidence>
<evidence type="ECO:0000256" key="5">
    <source>
        <dbReference type="SAM" id="MobiDB-lite"/>
    </source>
</evidence>
<proteinExistence type="predicted"/>
<sequence length="242" mass="27010">MKWKKPMSNKEGAAIRPVAQSSRRAERKEERRRLLIAAARSVFHEKGFAAATIDDIMARTGGSRGTLYGHFDGKLALFEAIVEEEAERFAQAVTETIAPAASGDLDAMAERLIAVATSEETIDLLRMVIAERQHYPGIGEIYRQIVPRIQAWMRRMFREQTGASFCRDEAASDFLADMFLAIVLADTQMGILTGITGDRLDKTHLIRTRQRLKALLALRDHLGADRLSELAALAQQDIEDGR</sequence>